<feature type="region of interest" description="Disordered" evidence="1">
    <location>
        <begin position="122"/>
        <end position="142"/>
    </location>
</feature>
<accession>K0REH7</accession>
<evidence type="ECO:0000313" key="2">
    <source>
        <dbReference type="EMBL" id="EJK52113.1"/>
    </source>
</evidence>
<reference evidence="2 3" key="1">
    <citation type="journal article" date="2012" name="Genome Biol.">
        <title>Genome and low-iron response of an oceanic diatom adapted to chronic iron limitation.</title>
        <authorList>
            <person name="Lommer M."/>
            <person name="Specht M."/>
            <person name="Roy A.S."/>
            <person name="Kraemer L."/>
            <person name="Andreson R."/>
            <person name="Gutowska M.A."/>
            <person name="Wolf J."/>
            <person name="Bergner S.V."/>
            <person name="Schilhabel M.B."/>
            <person name="Klostermeier U.C."/>
            <person name="Beiko R.G."/>
            <person name="Rosenstiel P."/>
            <person name="Hippler M."/>
            <person name="Laroche J."/>
        </authorList>
    </citation>
    <scope>NUCLEOTIDE SEQUENCE [LARGE SCALE GENOMIC DNA]</scope>
    <source>
        <strain evidence="2 3">CCMP1005</strain>
    </source>
</reference>
<proteinExistence type="predicted"/>
<feature type="compositionally biased region" description="Polar residues" evidence="1">
    <location>
        <begin position="299"/>
        <end position="310"/>
    </location>
</feature>
<keyword evidence="3" id="KW-1185">Reference proteome</keyword>
<organism evidence="2 3">
    <name type="scientific">Thalassiosira oceanica</name>
    <name type="common">Marine diatom</name>
    <dbReference type="NCBI Taxonomy" id="159749"/>
    <lineage>
        <taxon>Eukaryota</taxon>
        <taxon>Sar</taxon>
        <taxon>Stramenopiles</taxon>
        <taxon>Ochrophyta</taxon>
        <taxon>Bacillariophyta</taxon>
        <taxon>Coscinodiscophyceae</taxon>
        <taxon>Thalassiosirophycidae</taxon>
        <taxon>Thalassiosirales</taxon>
        <taxon>Thalassiosiraceae</taxon>
        <taxon>Thalassiosira</taxon>
    </lineage>
</organism>
<dbReference type="AlphaFoldDB" id="K0REH7"/>
<feature type="region of interest" description="Disordered" evidence="1">
    <location>
        <begin position="18"/>
        <end position="55"/>
    </location>
</feature>
<name>K0REH7_THAOC</name>
<gene>
    <name evidence="2" type="ORF">THAOC_28653</name>
</gene>
<feature type="compositionally biased region" description="Basic and acidic residues" evidence="1">
    <location>
        <begin position="276"/>
        <end position="285"/>
    </location>
</feature>
<dbReference type="EMBL" id="AGNL01040401">
    <property type="protein sequence ID" value="EJK52113.1"/>
    <property type="molecule type" value="Genomic_DNA"/>
</dbReference>
<evidence type="ECO:0000256" key="1">
    <source>
        <dbReference type="SAM" id="MobiDB-lite"/>
    </source>
</evidence>
<comment type="caution">
    <text evidence="2">The sequence shown here is derived from an EMBL/GenBank/DDBJ whole genome shotgun (WGS) entry which is preliminary data.</text>
</comment>
<sequence>MSRLVSFAKTPLSFMSRLLTPSKSSSDGTERPQVPRTPPSGTSEPALGASQLSSAKRTFYSAKPSTEWVSSQHTKHGIECRTKFLAKFDEVTYQLTEDDHDEFVEKFKDIFEDEGLEDVFFVPRDGSGRRTGPGREDSSPASILDEYKTSGGVTLEHVQEQVALQTRTGLLDTPATSKDKYQIRIDETEITLDNATDGKDRQEPLPRVAPGRRALFSIRTLEDKEAHQVRAILRQGRRGRDGQGGFDGLTTSMPGPRRDASAGARSRRQAHVRLQRLHDQERRQGEPGPTSRRAPGQGRASQQGGEQDQA</sequence>
<protein>
    <submittedName>
        <fullName evidence="2">Uncharacterized protein</fullName>
    </submittedName>
</protein>
<dbReference type="Proteomes" id="UP000266841">
    <property type="component" value="Unassembled WGS sequence"/>
</dbReference>
<feature type="region of interest" description="Disordered" evidence="1">
    <location>
        <begin position="233"/>
        <end position="310"/>
    </location>
</feature>
<evidence type="ECO:0000313" key="3">
    <source>
        <dbReference type="Proteomes" id="UP000266841"/>
    </source>
</evidence>
<feature type="compositionally biased region" description="Basic residues" evidence="1">
    <location>
        <begin position="265"/>
        <end position="275"/>
    </location>
</feature>